<proteinExistence type="predicted"/>
<organism evidence="2 3">
    <name type="scientific">Romanomermis culicivorax</name>
    <name type="common">Nematode worm</name>
    <dbReference type="NCBI Taxonomy" id="13658"/>
    <lineage>
        <taxon>Eukaryota</taxon>
        <taxon>Metazoa</taxon>
        <taxon>Ecdysozoa</taxon>
        <taxon>Nematoda</taxon>
        <taxon>Enoplea</taxon>
        <taxon>Dorylaimia</taxon>
        <taxon>Mermithida</taxon>
        <taxon>Mermithoidea</taxon>
        <taxon>Mermithidae</taxon>
        <taxon>Romanomermis</taxon>
    </lineage>
</organism>
<sequence length="177" mass="20388">MRTKTDKQHPHLLHRQGAKTSVKRPSDADAVINAKHMISQTEKVYCVYNYLRDKWKWTLPVHEFRTWPFLLSPGWHGHTYPDIGQWWDSSGATRKPFNARDPTRGSPVAPWGEGCCMVTYNIACGTIQLLHSDVQHSTHRIDVSASPWILSLVIFVSPGWDSHTYPDLGLWWDIVRT</sequence>
<dbReference type="Proteomes" id="UP000887565">
    <property type="component" value="Unplaced"/>
</dbReference>
<evidence type="ECO:0000313" key="2">
    <source>
        <dbReference type="Proteomes" id="UP000887565"/>
    </source>
</evidence>
<keyword evidence="2" id="KW-1185">Reference proteome</keyword>
<accession>A0A915JHJ4</accession>
<dbReference type="WBParaSite" id="nRc.2.0.1.t25583-RA">
    <property type="protein sequence ID" value="nRc.2.0.1.t25583-RA"/>
    <property type="gene ID" value="nRc.2.0.1.g25583"/>
</dbReference>
<evidence type="ECO:0000313" key="3">
    <source>
        <dbReference type="WBParaSite" id="nRc.2.0.1.t25583-RA"/>
    </source>
</evidence>
<reference evidence="3" key="1">
    <citation type="submission" date="2022-11" db="UniProtKB">
        <authorList>
            <consortium name="WormBaseParasite"/>
        </authorList>
    </citation>
    <scope>IDENTIFICATION</scope>
</reference>
<protein>
    <submittedName>
        <fullName evidence="3">Uncharacterized protein</fullName>
    </submittedName>
</protein>
<feature type="region of interest" description="Disordered" evidence="1">
    <location>
        <begin position="1"/>
        <end position="26"/>
    </location>
</feature>
<name>A0A915JHJ4_ROMCU</name>
<dbReference type="AlphaFoldDB" id="A0A915JHJ4"/>
<evidence type="ECO:0000256" key="1">
    <source>
        <dbReference type="SAM" id="MobiDB-lite"/>
    </source>
</evidence>